<protein>
    <recommendedName>
        <fullName evidence="5">biotin--[biotin carboxyl-carrier protein] ligase</fullName>
        <ecNumber evidence="5">6.3.4.15</ecNumber>
    </recommendedName>
</protein>
<dbReference type="InterPro" id="IPR003142">
    <property type="entry name" value="BPL_C"/>
</dbReference>
<dbReference type="GO" id="GO:0005524">
    <property type="term" value="F:ATP binding"/>
    <property type="evidence" value="ECO:0007669"/>
    <property type="project" value="UniProtKB-KW"/>
</dbReference>
<dbReference type="InterPro" id="IPR004408">
    <property type="entry name" value="Biotin_CoA_COase_ligase"/>
</dbReference>
<reference evidence="9 10" key="1">
    <citation type="submission" date="2019-08" db="EMBL/GenBank/DDBJ databases">
        <title>Amphibian skin-associated Pigmentiphaga: genome sequence and occurrence across geography and hosts.</title>
        <authorList>
            <person name="Bletz M.C."/>
            <person name="Bunk B."/>
            <person name="Sproeer C."/>
            <person name="Biwer P."/>
            <person name="Reiter S."/>
            <person name="Rabemananjara F.C.E."/>
            <person name="Schulz S."/>
            <person name="Overmann J."/>
            <person name="Vences M."/>
        </authorList>
    </citation>
    <scope>NUCLEOTIDE SEQUENCE [LARGE SCALE GENOMIC DNA]</scope>
    <source>
        <strain evidence="9 10">Mada1488</strain>
    </source>
</reference>
<evidence type="ECO:0000259" key="7">
    <source>
        <dbReference type="Pfam" id="PF02237"/>
    </source>
</evidence>
<dbReference type="PANTHER" id="PTHR12835">
    <property type="entry name" value="BIOTIN PROTEIN LIGASE"/>
    <property type="match status" value="1"/>
</dbReference>
<accession>A0A5C0B2W7</accession>
<evidence type="ECO:0000256" key="4">
    <source>
        <dbReference type="ARBA" id="ARBA00023267"/>
    </source>
</evidence>
<evidence type="ECO:0000256" key="2">
    <source>
        <dbReference type="ARBA" id="ARBA00022741"/>
    </source>
</evidence>
<dbReference type="InterPro" id="IPR004143">
    <property type="entry name" value="BPL_LPL_catalytic"/>
</dbReference>
<dbReference type="Pfam" id="PF03099">
    <property type="entry name" value="BPL_LplA_LipB"/>
    <property type="match status" value="1"/>
</dbReference>
<dbReference type="SUPFAM" id="SSF50037">
    <property type="entry name" value="C-terminal domain of transcriptional repressors"/>
    <property type="match status" value="1"/>
</dbReference>
<dbReference type="InterPro" id="IPR045864">
    <property type="entry name" value="aa-tRNA-synth_II/BPL/LPL"/>
</dbReference>
<dbReference type="Proteomes" id="UP000325161">
    <property type="component" value="Chromosome"/>
</dbReference>
<sequence length="294" mass="30816">MPAFFSPLVLPAPADLARQVRAALPLQAEVVWSSETGSTNADVQARLRARDLSADNQLILHGAHMQNAGRGRAGRAFQTQPGDALLMSAGFRLRLPLATMPALSIVSGLAACMAMASTLPSPEGLKLKWPNDLLWQDAKLSGVLVESVMLGPVTEGCADVGVVIGMGTNLRGADAMSAYLGRAIADWQQTGGSQDACELVCTIALAWHAAVQRFVTGGLDGFLEDFARYDALLGRPVRVIDGERLLFEGNAAGLDPSGRLRVLTAQGEQLVTVGDVSVRAQTSPSNTGVTGATQ</sequence>
<dbReference type="KEGG" id="pacr:FXN63_24250"/>
<feature type="domain" description="BPL/LPL catalytic" evidence="8">
    <location>
        <begin position="56"/>
        <end position="157"/>
    </location>
</feature>
<dbReference type="OrthoDB" id="9807064at2"/>
<keyword evidence="2" id="KW-0547">Nucleotide-binding</keyword>
<dbReference type="GO" id="GO:0004077">
    <property type="term" value="F:biotin--[biotin carboxyl-carrier protein] ligase activity"/>
    <property type="evidence" value="ECO:0007669"/>
    <property type="project" value="UniProtKB-EC"/>
</dbReference>
<keyword evidence="4" id="KW-0092">Biotin</keyword>
<dbReference type="InterPro" id="IPR008988">
    <property type="entry name" value="Transcriptional_repressor_C"/>
</dbReference>
<evidence type="ECO:0000313" key="10">
    <source>
        <dbReference type="Proteomes" id="UP000325161"/>
    </source>
</evidence>
<name>A0A5C0B2W7_9BURK</name>
<dbReference type="EMBL" id="CP043046">
    <property type="protein sequence ID" value="QEI08605.1"/>
    <property type="molecule type" value="Genomic_DNA"/>
</dbReference>
<dbReference type="SUPFAM" id="SSF55681">
    <property type="entry name" value="Class II aaRS and biotin synthetases"/>
    <property type="match status" value="1"/>
</dbReference>
<dbReference type="Pfam" id="PF02237">
    <property type="entry name" value="BPL_C"/>
    <property type="match status" value="1"/>
</dbReference>
<organism evidence="9 10">
    <name type="scientific">Pigmentiphaga aceris</name>
    <dbReference type="NCBI Taxonomy" id="1940612"/>
    <lineage>
        <taxon>Bacteria</taxon>
        <taxon>Pseudomonadati</taxon>
        <taxon>Pseudomonadota</taxon>
        <taxon>Betaproteobacteria</taxon>
        <taxon>Burkholderiales</taxon>
        <taxon>Alcaligenaceae</taxon>
        <taxon>Pigmentiphaga</taxon>
    </lineage>
</organism>
<evidence type="ECO:0000256" key="3">
    <source>
        <dbReference type="ARBA" id="ARBA00022840"/>
    </source>
</evidence>
<gene>
    <name evidence="9" type="ORF">FXN63_24250</name>
</gene>
<evidence type="ECO:0000256" key="1">
    <source>
        <dbReference type="ARBA" id="ARBA00022598"/>
    </source>
</evidence>
<evidence type="ECO:0000256" key="6">
    <source>
        <dbReference type="ARBA" id="ARBA00047846"/>
    </source>
</evidence>
<proteinExistence type="predicted"/>
<evidence type="ECO:0000256" key="5">
    <source>
        <dbReference type="ARBA" id="ARBA00024227"/>
    </source>
</evidence>
<keyword evidence="3" id="KW-0067">ATP-binding</keyword>
<keyword evidence="1 9" id="KW-0436">Ligase</keyword>
<feature type="domain" description="Biotin protein ligase C-terminal" evidence="7">
    <location>
        <begin position="233"/>
        <end position="279"/>
    </location>
</feature>
<dbReference type="AlphaFoldDB" id="A0A5C0B2W7"/>
<dbReference type="GO" id="GO:0005737">
    <property type="term" value="C:cytoplasm"/>
    <property type="evidence" value="ECO:0007669"/>
    <property type="project" value="TreeGrafter"/>
</dbReference>
<comment type="catalytic activity">
    <reaction evidence="6">
        <text>biotin + L-lysyl-[protein] + ATP = N(6)-biotinyl-L-lysyl-[protein] + AMP + diphosphate + H(+)</text>
        <dbReference type="Rhea" id="RHEA:11756"/>
        <dbReference type="Rhea" id="RHEA-COMP:9752"/>
        <dbReference type="Rhea" id="RHEA-COMP:10505"/>
        <dbReference type="ChEBI" id="CHEBI:15378"/>
        <dbReference type="ChEBI" id="CHEBI:29969"/>
        <dbReference type="ChEBI" id="CHEBI:30616"/>
        <dbReference type="ChEBI" id="CHEBI:33019"/>
        <dbReference type="ChEBI" id="CHEBI:57586"/>
        <dbReference type="ChEBI" id="CHEBI:83144"/>
        <dbReference type="ChEBI" id="CHEBI:456215"/>
        <dbReference type="EC" id="6.3.4.15"/>
    </reaction>
</comment>
<dbReference type="RefSeq" id="WP_148818076.1">
    <property type="nucleotide sequence ID" value="NZ_CP043046.1"/>
</dbReference>
<evidence type="ECO:0000313" key="9">
    <source>
        <dbReference type="EMBL" id="QEI08605.1"/>
    </source>
</evidence>
<dbReference type="Gene3D" id="3.30.930.10">
    <property type="entry name" value="Bira Bifunctional Protein, Domain 2"/>
    <property type="match status" value="1"/>
</dbReference>
<dbReference type="CDD" id="cd16442">
    <property type="entry name" value="BPL"/>
    <property type="match status" value="1"/>
</dbReference>
<dbReference type="NCBIfam" id="TIGR00121">
    <property type="entry name" value="birA_ligase"/>
    <property type="match status" value="1"/>
</dbReference>
<evidence type="ECO:0000259" key="8">
    <source>
        <dbReference type="Pfam" id="PF03099"/>
    </source>
</evidence>
<dbReference type="PANTHER" id="PTHR12835:SF5">
    <property type="entry name" value="BIOTIN--PROTEIN LIGASE"/>
    <property type="match status" value="1"/>
</dbReference>
<keyword evidence="10" id="KW-1185">Reference proteome</keyword>
<dbReference type="Gene3D" id="2.30.30.100">
    <property type="match status" value="1"/>
</dbReference>
<dbReference type="EC" id="6.3.4.15" evidence="5"/>